<feature type="transmembrane region" description="Helical" evidence="1">
    <location>
        <begin position="49"/>
        <end position="67"/>
    </location>
</feature>
<feature type="transmembrane region" description="Helical" evidence="1">
    <location>
        <begin position="153"/>
        <end position="171"/>
    </location>
</feature>
<sequence>MSNVITICKLNISLLLKDKLSFFWSLGLPSIMLFFNSRNITTVYDLTYWWIYIVFNAFVYGVGLFALNEKDTGALSIIFSIKWIPVKFFFGLLLTQIIYSIICLTMFNLIPALFFNLNYIHLTVLSLITIIVVLPVAFIGYNITYLRNLYSSTVSSICNMVIFLFFVLIGIDTPVNYINPFIIIGDVMNDLISGDFPLFYFLICIILIIVSIPSIIFFKPLSRESR</sequence>
<dbReference type="Proteomes" id="UP000254807">
    <property type="component" value="Unassembled WGS sequence"/>
</dbReference>
<proteinExistence type="predicted"/>
<feature type="transmembrane region" description="Helical" evidence="1">
    <location>
        <begin position="119"/>
        <end position="141"/>
    </location>
</feature>
<organism evidence="2 3">
    <name type="scientific">Enterococcus gallinarum</name>
    <dbReference type="NCBI Taxonomy" id="1353"/>
    <lineage>
        <taxon>Bacteria</taxon>
        <taxon>Bacillati</taxon>
        <taxon>Bacillota</taxon>
        <taxon>Bacilli</taxon>
        <taxon>Lactobacillales</taxon>
        <taxon>Enterococcaceae</taxon>
        <taxon>Enterococcus</taxon>
    </lineage>
</organism>
<feature type="transmembrane region" description="Helical" evidence="1">
    <location>
        <begin position="20"/>
        <end position="37"/>
    </location>
</feature>
<feature type="transmembrane region" description="Helical" evidence="1">
    <location>
        <begin position="198"/>
        <end position="218"/>
    </location>
</feature>
<keyword evidence="1" id="KW-0812">Transmembrane</keyword>
<dbReference type="EMBL" id="UFYW01000002">
    <property type="protein sequence ID" value="STF08749.1"/>
    <property type="molecule type" value="Genomic_DNA"/>
</dbReference>
<gene>
    <name evidence="2" type="ORF">NCTC12360_03743</name>
</gene>
<keyword evidence="3" id="KW-1185">Reference proteome</keyword>
<feature type="transmembrane region" description="Helical" evidence="1">
    <location>
        <begin position="88"/>
        <end position="113"/>
    </location>
</feature>
<dbReference type="AlphaFoldDB" id="A0A376L6H1"/>
<keyword evidence="1" id="KW-0472">Membrane</keyword>
<name>A0A376L6H1_ENTGA</name>
<evidence type="ECO:0000313" key="3">
    <source>
        <dbReference type="Proteomes" id="UP000254807"/>
    </source>
</evidence>
<dbReference type="OrthoDB" id="2339966at2"/>
<evidence type="ECO:0000256" key="1">
    <source>
        <dbReference type="SAM" id="Phobius"/>
    </source>
</evidence>
<reference evidence="2 3" key="1">
    <citation type="submission" date="2018-06" db="EMBL/GenBank/DDBJ databases">
        <authorList>
            <consortium name="Pathogen Informatics"/>
            <person name="Doyle S."/>
        </authorList>
    </citation>
    <scope>NUCLEOTIDE SEQUENCE [LARGE SCALE GENOMIC DNA]</scope>
    <source>
        <strain evidence="2 3">NCTC12360</strain>
    </source>
</reference>
<keyword evidence="1" id="KW-1133">Transmembrane helix</keyword>
<accession>A0A376L6H1</accession>
<evidence type="ECO:0000313" key="2">
    <source>
        <dbReference type="EMBL" id="STF08749.1"/>
    </source>
</evidence>
<protein>
    <submittedName>
        <fullName evidence="2">Uncharacterized protein</fullName>
    </submittedName>
</protein>